<name>A0A1F7JMA0_9BACT</name>
<dbReference type="GO" id="GO:0036424">
    <property type="term" value="F:L-phosphoserine phosphatase activity"/>
    <property type="evidence" value="ECO:0007669"/>
    <property type="project" value="TreeGrafter"/>
</dbReference>
<dbReference type="InterPro" id="IPR036412">
    <property type="entry name" value="HAD-like_sf"/>
</dbReference>
<dbReference type="STRING" id="1802074.A3J15_02575"/>
<evidence type="ECO:0000256" key="4">
    <source>
        <dbReference type="ARBA" id="ARBA00022605"/>
    </source>
</evidence>
<comment type="caution">
    <text evidence="11">The sequence shown here is derived from an EMBL/GenBank/DDBJ whole genome shotgun (WGS) entry which is preliminary data.</text>
</comment>
<dbReference type="PANTHER" id="PTHR43344">
    <property type="entry name" value="PHOSPHOSERINE PHOSPHATASE"/>
    <property type="match status" value="1"/>
</dbReference>
<dbReference type="NCBIfam" id="TIGR01490">
    <property type="entry name" value="HAD-SF-IB-hyp1"/>
    <property type="match status" value="1"/>
</dbReference>
<evidence type="ECO:0000256" key="9">
    <source>
        <dbReference type="ARBA" id="ARBA00048138"/>
    </source>
</evidence>
<comment type="cofactor">
    <cofactor evidence="1">
        <name>Mg(2+)</name>
        <dbReference type="ChEBI" id="CHEBI:18420"/>
    </cofactor>
</comment>
<comment type="catalytic activity">
    <reaction evidence="10">
        <text>O-phospho-D-serine + H2O = D-serine + phosphate</text>
        <dbReference type="Rhea" id="RHEA:24873"/>
        <dbReference type="ChEBI" id="CHEBI:15377"/>
        <dbReference type="ChEBI" id="CHEBI:35247"/>
        <dbReference type="ChEBI" id="CHEBI:43474"/>
        <dbReference type="ChEBI" id="CHEBI:58680"/>
        <dbReference type="EC" id="3.1.3.3"/>
    </reaction>
</comment>
<keyword evidence="6" id="KW-0378">Hydrolase</keyword>
<keyword evidence="5" id="KW-0479">Metal-binding</keyword>
<keyword evidence="7" id="KW-0460">Magnesium</keyword>
<dbReference type="GO" id="GO:0005737">
    <property type="term" value="C:cytoplasm"/>
    <property type="evidence" value="ECO:0007669"/>
    <property type="project" value="TreeGrafter"/>
</dbReference>
<gene>
    <name evidence="11" type="ORF">A3J15_02575</name>
</gene>
<dbReference type="Gene3D" id="1.20.1440.100">
    <property type="entry name" value="SG protein - dephosphorylation function"/>
    <property type="match status" value="1"/>
</dbReference>
<dbReference type="AlphaFoldDB" id="A0A1F7JMA0"/>
<sequence length="239" mass="27889">MTQDKAKLAVFDIDGTIFRSSLTVELVNGFFQAGLFPREAKKDMENDYLAWINRKGDYDTFSKKLIEILLEYLPKLNKERVDVIVDQVIMWQKDRVYRFPRDLIKKLRHQKYYLIAISGSPSYIVKKFAYNMGFHEAYGLNYEVVDGIFTGRILNMNPVAHKEIVLTQILKKNNITADLPKSYAVGDTDVDIPLLELVGHPIAFNPNRQLAEYAKKKRWQIVVERKDVLYEIKKFEFAT</sequence>
<evidence type="ECO:0000256" key="7">
    <source>
        <dbReference type="ARBA" id="ARBA00022842"/>
    </source>
</evidence>
<reference evidence="11 12" key="1">
    <citation type="journal article" date="2016" name="Nat. Commun.">
        <title>Thousands of microbial genomes shed light on interconnected biogeochemical processes in an aquifer system.</title>
        <authorList>
            <person name="Anantharaman K."/>
            <person name="Brown C.T."/>
            <person name="Hug L.A."/>
            <person name="Sharon I."/>
            <person name="Castelle C.J."/>
            <person name="Probst A.J."/>
            <person name="Thomas B.C."/>
            <person name="Singh A."/>
            <person name="Wilkins M.J."/>
            <person name="Karaoz U."/>
            <person name="Brodie E.L."/>
            <person name="Williams K.H."/>
            <person name="Hubbard S.S."/>
            <person name="Banfield J.F."/>
        </authorList>
    </citation>
    <scope>NUCLEOTIDE SEQUENCE [LARGE SCALE GENOMIC DNA]</scope>
</reference>
<comment type="pathway">
    <text evidence="2">Amino-acid biosynthesis; L-serine biosynthesis; L-serine from 3-phospho-D-glycerate: step 3/3.</text>
</comment>
<evidence type="ECO:0000256" key="1">
    <source>
        <dbReference type="ARBA" id="ARBA00001946"/>
    </source>
</evidence>
<accession>A0A1F7JMA0</accession>
<dbReference type="Gene3D" id="3.40.50.1000">
    <property type="entry name" value="HAD superfamily/HAD-like"/>
    <property type="match status" value="1"/>
</dbReference>
<evidence type="ECO:0000256" key="6">
    <source>
        <dbReference type="ARBA" id="ARBA00022801"/>
    </source>
</evidence>
<evidence type="ECO:0000256" key="8">
    <source>
        <dbReference type="ARBA" id="ARBA00023299"/>
    </source>
</evidence>
<keyword evidence="8" id="KW-0718">Serine biosynthesis</keyword>
<evidence type="ECO:0000313" key="12">
    <source>
        <dbReference type="Proteomes" id="UP000176376"/>
    </source>
</evidence>
<comment type="catalytic activity">
    <reaction evidence="9">
        <text>O-phospho-L-serine + H2O = L-serine + phosphate</text>
        <dbReference type="Rhea" id="RHEA:21208"/>
        <dbReference type="ChEBI" id="CHEBI:15377"/>
        <dbReference type="ChEBI" id="CHEBI:33384"/>
        <dbReference type="ChEBI" id="CHEBI:43474"/>
        <dbReference type="ChEBI" id="CHEBI:57524"/>
        <dbReference type="EC" id="3.1.3.3"/>
    </reaction>
</comment>
<organism evidence="11 12">
    <name type="scientific">Candidatus Roizmanbacteria bacterium RIFCSPLOWO2_02_FULL_38_10</name>
    <dbReference type="NCBI Taxonomy" id="1802074"/>
    <lineage>
        <taxon>Bacteria</taxon>
        <taxon>Candidatus Roizmaniibacteriota</taxon>
    </lineage>
</organism>
<dbReference type="GO" id="GO:0006564">
    <property type="term" value="P:L-serine biosynthetic process"/>
    <property type="evidence" value="ECO:0007669"/>
    <property type="project" value="UniProtKB-KW"/>
</dbReference>
<evidence type="ECO:0000256" key="5">
    <source>
        <dbReference type="ARBA" id="ARBA00022723"/>
    </source>
</evidence>
<protein>
    <recommendedName>
        <fullName evidence="3">phosphoserine phosphatase</fullName>
        <ecNumber evidence="3">3.1.3.3</ecNumber>
    </recommendedName>
</protein>
<evidence type="ECO:0000313" key="11">
    <source>
        <dbReference type="EMBL" id="OGK56717.1"/>
    </source>
</evidence>
<dbReference type="EMBL" id="MGAY01000026">
    <property type="protein sequence ID" value="OGK56717.1"/>
    <property type="molecule type" value="Genomic_DNA"/>
</dbReference>
<keyword evidence="4" id="KW-0028">Amino-acid biosynthesis</keyword>
<dbReference type="PANTHER" id="PTHR43344:SF2">
    <property type="entry name" value="PHOSPHOSERINE PHOSPHATASE"/>
    <property type="match status" value="1"/>
</dbReference>
<dbReference type="InterPro" id="IPR006385">
    <property type="entry name" value="HAD_hydro_SerB1"/>
</dbReference>
<dbReference type="EC" id="3.1.3.3" evidence="3"/>
<evidence type="ECO:0000256" key="10">
    <source>
        <dbReference type="ARBA" id="ARBA00048523"/>
    </source>
</evidence>
<proteinExistence type="predicted"/>
<dbReference type="NCBIfam" id="TIGR01488">
    <property type="entry name" value="HAD-SF-IB"/>
    <property type="match status" value="1"/>
</dbReference>
<dbReference type="InterPro" id="IPR050582">
    <property type="entry name" value="HAD-like_SerB"/>
</dbReference>
<dbReference type="GO" id="GO:0000287">
    <property type="term" value="F:magnesium ion binding"/>
    <property type="evidence" value="ECO:0007669"/>
    <property type="project" value="TreeGrafter"/>
</dbReference>
<dbReference type="Proteomes" id="UP000176376">
    <property type="component" value="Unassembled WGS sequence"/>
</dbReference>
<evidence type="ECO:0000256" key="2">
    <source>
        <dbReference type="ARBA" id="ARBA00005135"/>
    </source>
</evidence>
<dbReference type="InterPro" id="IPR023214">
    <property type="entry name" value="HAD_sf"/>
</dbReference>
<dbReference type="SUPFAM" id="SSF56784">
    <property type="entry name" value="HAD-like"/>
    <property type="match status" value="1"/>
</dbReference>
<evidence type="ECO:0000256" key="3">
    <source>
        <dbReference type="ARBA" id="ARBA00012640"/>
    </source>
</evidence>
<dbReference type="Pfam" id="PF12710">
    <property type="entry name" value="HAD"/>
    <property type="match status" value="1"/>
</dbReference>